<gene>
    <name evidence="6" type="ORF">TWF718_009722</name>
</gene>
<keyword evidence="2" id="KW-0677">Repeat</keyword>
<dbReference type="InterPro" id="IPR020472">
    <property type="entry name" value="WD40_PAC1"/>
</dbReference>
<dbReference type="SUPFAM" id="SSF53167">
    <property type="entry name" value="Purine and uridine phosphorylases"/>
    <property type="match status" value="1"/>
</dbReference>
<keyword evidence="7" id="KW-1185">Reference proteome</keyword>
<feature type="domain" description="Nucleoside phosphorylase" evidence="4">
    <location>
        <begin position="11"/>
        <end position="286"/>
    </location>
</feature>
<protein>
    <submittedName>
        <fullName evidence="6">Uncharacterized protein</fullName>
    </submittedName>
</protein>
<dbReference type="InterPro" id="IPR019775">
    <property type="entry name" value="WD40_repeat_CS"/>
</dbReference>
<dbReference type="EMBL" id="JAVHNR010000007">
    <property type="protein sequence ID" value="KAK6336933.1"/>
    <property type="molecule type" value="Genomic_DNA"/>
</dbReference>
<dbReference type="Gene3D" id="2.130.10.10">
    <property type="entry name" value="YVTN repeat-like/Quinoprotein amine dehydrogenase"/>
    <property type="match status" value="4"/>
</dbReference>
<dbReference type="InterPro" id="IPR011044">
    <property type="entry name" value="Quino_amine_DH_bsu"/>
</dbReference>
<dbReference type="InterPro" id="IPR000845">
    <property type="entry name" value="Nucleoside_phosphorylase_d"/>
</dbReference>
<dbReference type="GO" id="GO:0003824">
    <property type="term" value="F:catalytic activity"/>
    <property type="evidence" value="ECO:0007669"/>
    <property type="project" value="InterPro"/>
</dbReference>
<dbReference type="InterPro" id="IPR011047">
    <property type="entry name" value="Quinoprotein_ADH-like_sf"/>
</dbReference>
<keyword evidence="1 3" id="KW-0853">WD repeat</keyword>
<feature type="repeat" description="WD" evidence="3">
    <location>
        <begin position="971"/>
        <end position="996"/>
    </location>
</feature>
<dbReference type="SMART" id="SM00320">
    <property type="entry name" value="WD40"/>
    <property type="match status" value="11"/>
</dbReference>
<evidence type="ECO:0000256" key="3">
    <source>
        <dbReference type="PROSITE-ProRule" id="PRU00221"/>
    </source>
</evidence>
<dbReference type="CDD" id="cd00200">
    <property type="entry name" value="WD40"/>
    <property type="match status" value="1"/>
</dbReference>
<dbReference type="InterPro" id="IPR035994">
    <property type="entry name" value="Nucleoside_phosphorylase_sf"/>
</dbReference>
<comment type="caution">
    <text evidence="6">The sequence shown here is derived from an EMBL/GenBank/DDBJ whole genome shotgun (WGS) entry which is preliminary data.</text>
</comment>
<dbReference type="PRINTS" id="PR00320">
    <property type="entry name" value="GPROTEINBRPT"/>
</dbReference>
<feature type="repeat" description="WD" evidence="3">
    <location>
        <begin position="1214"/>
        <end position="1255"/>
    </location>
</feature>
<dbReference type="GO" id="GO:0009116">
    <property type="term" value="P:nucleoside metabolic process"/>
    <property type="evidence" value="ECO:0007669"/>
    <property type="project" value="InterPro"/>
</dbReference>
<dbReference type="PANTHER" id="PTHR19879">
    <property type="entry name" value="TRANSCRIPTION INITIATION FACTOR TFIID"/>
    <property type="match status" value="1"/>
</dbReference>
<dbReference type="SUPFAM" id="SSF50998">
    <property type="entry name" value="Quinoprotein alcohol dehydrogenase-like"/>
    <property type="match status" value="1"/>
</dbReference>
<dbReference type="Pfam" id="PF24883">
    <property type="entry name" value="NPHP3_N"/>
    <property type="match status" value="1"/>
</dbReference>
<evidence type="ECO:0000313" key="7">
    <source>
        <dbReference type="Proteomes" id="UP001313282"/>
    </source>
</evidence>
<dbReference type="PROSITE" id="PS00678">
    <property type="entry name" value="WD_REPEATS_1"/>
    <property type="match status" value="4"/>
</dbReference>
<dbReference type="InterPro" id="IPR027417">
    <property type="entry name" value="P-loop_NTPase"/>
</dbReference>
<evidence type="ECO:0000256" key="2">
    <source>
        <dbReference type="ARBA" id="ARBA00022737"/>
    </source>
</evidence>
<feature type="repeat" description="WD" evidence="3">
    <location>
        <begin position="1170"/>
        <end position="1202"/>
    </location>
</feature>
<dbReference type="InterPro" id="IPR056884">
    <property type="entry name" value="NPHP3-like_N"/>
</dbReference>
<sequence length="1459" mass="161706">MSCQLDKEDYTIGWICALPEEVAAAVAILDESHLPLPQDEGDNNAYQFGQVGHHNIVIVCMQAGVYGNTSAAVAVTSLRRSFPSITNGLMVGIGGGAPVLPRRDIRLGDVVVSQPSPGNGGVLQYDFGKTCQQGEFVQTGALNKPPEIYLTEITKLKADYLLHPDNSINNIIMGVLGNWPASRTFARPDANTDKLFRAGYDHPVENVSCNACDLGMVVERPPREQVDRPYIHYGLIASGNQVMKHGGTRDRLSREKGILCFEMEAAGLMDKLPSLVIRGICDYSDSHKNKAWQLYAALAAAAFAKRFLLQLSSRERDKKSRAQRYNLSLPTADGAAFGSYADQHESECLAGTRTSLLHQIRQWIEDPQGKCIFWMYGMAGTGKSTISRTLAKSLQAQSLYKNAHLGGSFFFKRSENSRSNAALFFTTIALQLADRFRSIIPTLQSAIEADPGISRKNFGEQFDKLIYRPLSELDFGHRSTKLAVVVVVDALDECERKEIPIVICLLAKLKDIEKINVRVFLTSRPDLPILPTFKKLSENTYENLVLHQVPEIEHDIELFLRHELSNIAEEHSLSKDWPGEEHIQKLIEMATPLFIYAATLCRFIGDENWDPNDRMKRVFEYQNSWQTSKLEKTYLPILDQLIADQDADEREELCTQFQQIVGTIINLASPLSITSIARLLSVPETKIRPRLNRLRSVLDIPTEDRTPVRTFHLSFRDFLLDPKLQGKSNFWINEQKTHKMIASRCIELMSGSTGVRRDICKLGSLGTLRSEISKEVIEQHLPPELQYACRYWVYHLQQGKDSISKNSQAYLFLRHHLLHWLEAISILGNMNDVLRMVDILSSVASVSSTEGIPEFLYDIRRFVLQNKFIIDKAPLQTYASAIIFAPKKSIIKSIFNLEKVAPWVCKLPQIQDEWDSSLQTLEGRSGWSAEVVFSPDGKTLASSGGTAVQLWDVGTGSLLQALEGSDPYTATALAFSPNGRVLVSGCSDGFVILWDVGTILLLWRLREHQISVSALAFSPNNEILASATNDRTIKLRDVETGSLLQVIEARTDRFYPVAFSPGGNTLASGSDDNTVMLLDTKTGSLLQTLNGHTDWVCSIAYSSDGKTLASASKDMTIRLWGAETGLLLQTINGHTDRVAFSPDGRTLASVFSDNTIRLWDAETGSPLQTLEGYENDVSTIKYSPDGRTLASASGDGTIRLWDTNIKSGSPLEMPREHLSYIQNLAFSPDGRTLASASGDETIKLWDVETGLLLQTQEGHKGWATAIAFSPDGETLASASSDETIRLWDANNNSGPPVRVLRHDKGRTCTVAFSPDGRILASGSADIVGAAIKLWGLHSGTLLYTLVFHTDWLEGFSVAFSSDSKTLASMSAGKPTNVWDIGTRARLEVPEQQLGTLFPPFRSGSRHEIGIKDEWVTRSEERLLWLPPSFRVRCSAFSGNSIALGHSSGRLSIFVFKFAT</sequence>
<feature type="repeat" description="WD" evidence="3">
    <location>
        <begin position="1138"/>
        <end position="1169"/>
    </location>
</feature>
<dbReference type="SUPFAM" id="SSF50969">
    <property type="entry name" value="YVTN repeat-like/Quinoprotein amine dehydrogenase"/>
    <property type="match status" value="1"/>
</dbReference>
<feature type="repeat" description="WD" evidence="3">
    <location>
        <begin position="1089"/>
        <end position="1130"/>
    </location>
</feature>
<feature type="repeat" description="WD" evidence="3">
    <location>
        <begin position="1256"/>
        <end position="1291"/>
    </location>
</feature>
<feature type="repeat" description="WD" evidence="3">
    <location>
        <begin position="1005"/>
        <end position="1046"/>
    </location>
</feature>
<dbReference type="InterPro" id="IPR001680">
    <property type="entry name" value="WD40_rpt"/>
</dbReference>
<dbReference type="Gene3D" id="3.40.50.1580">
    <property type="entry name" value="Nucleoside phosphorylase domain"/>
    <property type="match status" value="1"/>
</dbReference>
<evidence type="ECO:0000256" key="1">
    <source>
        <dbReference type="ARBA" id="ARBA00022574"/>
    </source>
</evidence>
<evidence type="ECO:0000259" key="5">
    <source>
        <dbReference type="Pfam" id="PF24883"/>
    </source>
</evidence>
<dbReference type="Proteomes" id="UP001313282">
    <property type="component" value="Unassembled WGS sequence"/>
</dbReference>
<proteinExistence type="predicted"/>
<organism evidence="6 7">
    <name type="scientific">Orbilia javanica</name>
    <dbReference type="NCBI Taxonomy" id="47235"/>
    <lineage>
        <taxon>Eukaryota</taxon>
        <taxon>Fungi</taxon>
        <taxon>Dikarya</taxon>
        <taxon>Ascomycota</taxon>
        <taxon>Pezizomycotina</taxon>
        <taxon>Orbiliomycetes</taxon>
        <taxon>Orbiliales</taxon>
        <taxon>Orbiliaceae</taxon>
        <taxon>Orbilia</taxon>
    </lineage>
</organism>
<dbReference type="Pfam" id="PF01048">
    <property type="entry name" value="PNP_UDP_1"/>
    <property type="match status" value="1"/>
</dbReference>
<feature type="repeat" description="WD" evidence="3">
    <location>
        <begin position="1047"/>
        <end position="1088"/>
    </location>
</feature>
<evidence type="ECO:0000313" key="6">
    <source>
        <dbReference type="EMBL" id="KAK6336933.1"/>
    </source>
</evidence>
<evidence type="ECO:0000259" key="4">
    <source>
        <dbReference type="Pfam" id="PF01048"/>
    </source>
</evidence>
<feature type="domain" description="Nephrocystin 3-like N-terminal" evidence="5">
    <location>
        <begin position="358"/>
        <end position="524"/>
    </location>
</feature>
<name>A0AAN8MQ85_9PEZI</name>
<accession>A0AAN8MQ85</accession>
<dbReference type="PROSITE" id="PS50082">
    <property type="entry name" value="WD_REPEATS_2"/>
    <property type="match status" value="8"/>
</dbReference>
<dbReference type="SUPFAM" id="SSF52540">
    <property type="entry name" value="P-loop containing nucleoside triphosphate hydrolases"/>
    <property type="match status" value="1"/>
</dbReference>
<dbReference type="SUPFAM" id="SSF82171">
    <property type="entry name" value="DPP6 N-terminal domain-like"/>
    <property type="match status" value="1"/>
</dbReference>
<dbReference type="PROSITE" id="PS50294">
    <property type="entry name" value="WD_REPEATS_REGION"/>
    <property type="match status" value="7"/>
</dbReference>
<dbReference type="InterPro" id="IPR015943">
    <property type="entry name" value="WD40/YVTN_repeat-like_dom_sf"/>
</dbReference>
<dbReference type="Gene3D" id="3.40.50.300">
    <property type="entry name" value="P-loop containing nucleotide triphosphate hydrolases"/>
    <property type="match status" value="1"/>
</dbReference>
<dbReference type="PANTHER" id="PTHR19879:SF9">
    <property type="entry name" value="TRANSCRIPTION INITIATION FACTOR TFIID SUBUNIT 5"/>
    <property type="match status" value="1"/>
</dbReference>
<dbReference type="Pfam" id="PF00400">
    <property type="entry name" value="WD40"/>
    <property type="match status" value="10"/>
</dbReference>
<reference evidence="6 7" key="1">
    <citation type="submission" date="2019-10" db="EMBL/GenBank/DDBJ databases">
        <authorList>
            <person name="Palmer J.M."/>
        </authorList>
    </citation>
    <scope>NUCLEOTIDE SEQUENCE [LARGE SCALE GENOMIC DNA]</scope>
    <source>
        <strain evidence="6 7">TWF718</strain>
    </source>
</reference>